<dbReference type="Pfam" id="PF02654">
    <property type="entry name" value="CobS"/>
    <property type="match status" value="1"/>
</dbReference>
<keyword evidence="1" id="KW-1133">Transmembrane helix</keyword>
<dbReference type="EnsemblBacteria" id="ACA39999">
    <property type="protein sequence ID" value="ACA39999"/>
    <property type="gene ID" value="Bsph_2446"/>
</dbReference>
<dbReference type="GO" id="GO:0008818">
    <property type="term" value="F:cobalamin 5'-phosphate synthase activity"/>
    <property type="evidence" value="ECO:0007669"/>
    <property type="project" value="InterPro"/>
</dbReference>
<feature type="transmembrane region" description="Helical" evidence="1">
    <location>
        <begin position="43"/>
        <end position="66"/>
    </location>
</feature>
<evidence type="ECO:0000256" key="1">
    <source>
        <dbReference type="SAM" id="Phobius"/>
    </source>
</evidence>
<dbReference type="UniPathway" id="UPA00148">
    <property type="reaction ID" value="UER00238"/>
</dbReference>
<dbReference type="EMBL" id="CP000817">
    <property type="protein sequence ID" value="ACA39999.1"/>
    <property type="molecule type" value="Genomic_DNA"/>
</dbReference>
<organism evidence="2 3">
    <name type="scientific">Lysinibacillus sphaericus (strain C3-41)</name>
    <dbReference type="NCBI Taxonomy" id="444177"/>
    <lineage>
        <taxon>Bacteria</taxon>
        <taxon>Bacillati</taxon>
        <taxon>Bacillota</taxon>
        <taxon>Bacilli</taxon>
        <taxon>Bacillales</taxon>
        <taxon>Bacillaceae</taxon>
        <taxon>Lysinibacillus</taxon>
    </lineage>
</organism>
<dbReference type="Proteomes" id="UP000002164">
    <property type="component" value="Chromosome"/>
</dbReference>
<protein>
    <submittedName>
        <fullName evidence="2">Uncharacterized protein</fullName>
    </submittedName>
</protein>
<accession>B1HXM4</accession>
<sequence>MEIREKEGKTMKNVWYSLLLAFQFFTVLPVHKELPLKRSTITGMFACLPWIGALMGTTVAGVLYSLTQWTASSEVMLAFIRHRAVCFMDSRFTFGWL</sequence>
<evidence type="ECO:0000313" key="3">
    <source>
        <dbReference type="Proteomes" id="UP000002164"/>
    </source>
</evidence>
<evidence type="ECO:0000313" key="2">
    <source>
        <dbReference type="EMBL" id="ACA39999.1"/>
    </source>
</evidence>
<keyword evidence="1" id="KW-0812">Transmembrane</keyword>
<proteinExistence type="predicted"/>
<keyword evidence="1" id="KW-0472">Membrane</keyword>
<dbReference type="GO" id="GO:0009236">
    <property type="term" value="P:cobalamin biosynthetic process"/>
    <property type="evidence" value="ECO:0007669"/>
    <property type="project" value="UniProtKB-UniPathway"/>
</dbReference>
<dbReference type="AlphaFoldDB" id="B1HXM4"/>
<reference evidence="2 3" key="1">
    <citation type="journal article" date="2008" name="J. Bacteriol.">
        <title>Complete genome sequence of the mosquitocidal bacterium Bacillus sphaericus C3-41 and comparison with those of closely related Bacillus species.</title>
        <authorList>
            <person name="Hu X."/>
            <person name="Fan W."/>
            <person name="Han B."/>
            <person name="Liu H."/>
            <person name="Zheng D."/>
            <person name="Li Q."/>
            <person name="Dong W."/>
            <person name="Yan J."/>
            <person name="Gao M."/>
            <person name="Berry C."/>
            <person name="Yuan Z."/>
        </authorList>
    </citation>
    <scope>NUCLEOTIDE SEQUENCE [LARGE SCALE GENOMIC DNA]</scope>
    <source>
        <strain evidence="2 3">C3-41</strain>
    </source>
</reference>
<dbReference type="HOGENOM" id="CLU_2343358_0_0_9"/>
<dbReference type="InterPro" id="IPR003805">
    <property type="entry name" value="CobS"/>
</dbReference>
<name>B1HXM4_LYSSC</name>
<dbReference type="GO" id="GO:0051073">
    <property type="term" value="F:adenosylcobinamide-GDP ribazoletransferase activity"/>
    <property type="evidence" value="ECO:0007669"/>
    <property type="project" value="InterPro"/>
</dbReference>
<gene>
    <name evidence="2" type="ordered locus">Bsph_2446</name>
</gene>
<feature type="transmembrane region" description="Helical" evidence="1">
    <location>
        <begin position="14"/>
        <end position="31"/>
    </location>
</feature>
<dbReference type="KEGG" id="lsp:Bsph_2446"/>